<sequence>MVSDKEDLELIASFFDSFWDFTKMQRRKRKRRRKTAGRRRVRKWVRRAGVSTLRSGLFD</sequence>
<name>A0A9I9E7I4_CUCME</name>
<proteinExistence type="predicted"/>
<accession>A0A9I9E7I4</accession>
<dbReference type="EnsemblPlants" id="MELO3C029853.2.1">
    <property type="protein sequence ID" value="MELO3C029853.2.1"/>
    <property type="gene ID" value="MELO3C029853.2"/>
</dbReference>
<dbReference type="AlphaFoldDB" id="A0A9I9E7I4"/>
<dbReference type="Gramene" id="MELO3C029853.2.1">
    <property type="protein sequence ID" value="MELO3C029853.2.1"/>
    <property type="gene ID" value="MELO3C029853.2"/>
</dbReference>
<organism evidence="1">
    <name type="scientific">Cucumis melo</name>
    <name type="common">Muskmelon</name>
    <dbReference type="NCBI Taxonomy" id="3656"/>
    <lineage>
        <taxon>Eukaryota</taxon>
        <taxon>Viridiplantae</taxon>
        <taxon>Streptophyta</taxon>
        <taxon>Embryophyta</taxon>
        <taxon>Tracheophyta</taxon>
        <taxon>Spermatophyta</taxon>
        <taxon>Magnoliopsida</taxon>
        <taxon>eudicotyledons</taxon>
        <taxon>Gunneridae</taxon>
        <taxon>Pentapetalae</taxon>
        <taxon>rosids</taxon>
        <taxon>fabids</taxon>
        <taxon>Cucurbitales</taxon>
        <taxon>Cucurbitaceae</taxon>
        <taxon>Benincaseae</taxon>
        <taxon>Cucumis</taxon>
    </lineage>
</organism>
<protein>
    <submittedName>
        <fullName evidence="1">Uncharacterized protein</fullName>
    </submittedName>
</protein>
<evidence type="ECO:0000313" key="1">
    <source>
        <dbReference type="EnsemblPlants" id="MELO3C029853.2.1"/>
    </source>
</evidence>
<reference evidence="1" key="1">
    <citation type="submission" date="2023-03" db="UniProtKB">
        <authorList>
            <consortium name="EnsemblPlants"/>
        </authorList>
    </citation>
    <scope>IDENTIFICATION</scope>
</reference>